<evidence type="ECO:0000313" key="1">
    <source>
        <dbReference type="EMBL" id="GFD39331.1"/>
    </source>
</evidence>
<reference evidence="1" key="1">
    <citation type="journal article" date="2019" name="Sci. Rep.">
        <title>Draft genome of Tanacetum cinerariifolium, the natural source of mosquito coil.</title>
        <authorList>
            <person name="Yamashiro T."/>
            <person name="Shiraishi A."/>
            <person name="Satake H."/>
            <person name="Nakayama K."/>
        </authorList>
    </citation>
    <scope>NUCLEOTIDE SEQUENCE</scope>
</reference>
<name>A0A699W364_TANCI</name>
<accession>A0A699W364</accession>
<sequence length="75" mass="8798">ERLKREYHSIRQTCTETSTEFMQRFLQLDGFLGAAAATEEEQAKNFQWGLRSNNRLNFKSIQLPSIHEHDLNTTI</sequence>
<dbReference type="AlphaFoldDB" id="A0A699W364"/>
<proteinExistence type="predicted"/>
<protein>
    <submittedName>
        <fullName evidence="1">Zinc finger, CCHC-type, retrotransposon Gag domain protein</fullName>
    </submittedName>
</protein>
<feature type="non-terminal residue" evidence="1">
    <location>
        <position position="1"/>
    </location>
</feature>
<gene>
    <name evidence="1" type="ORF">Tci_911300</name>
</gene>
<dbReference type="EMBL" id="BKCJ011514650">
    <property type="protein sequence ID" value="GFD39331.1"/>
    <property type="molecule type" value="Genomic_DNA"/>
</dbReference>
<comment type="caution">
    <text evidence="1">The sequence shown here is derived from an EMBL/GenBank/DDBJ whole genome shotgun (WGS) entry which is preliminary data.</text>
</comment>
<organism evidence="1">
    <name type="scientific">Tanacetum cinerariifolium</name>
    <name type="common">Dalmatian daisy</name>
    <name type="synonym">Chrysanthemum cinerariifolium</name>
    <dbReference type="NCBI Taxonomy" id="118510"/>
    <lineage>
        <taxon>Eukaryota</taxon>
        <taxon>Viridiplantae</taxon>
        <taxon>Streptophyta</taxon>
        <taxon>Embryophyta</taxon>
        <taxon>Tracheophyta</taxon>
        <taxon>Spermatophyta</taxon>
        <taxon>Magnoliopsida</taxon>
        <taxon>eudicotyledons</taxon>
        <taxon>Gunneridae</taxon>
        <taxon>Pentapetalae</taxon>
        <taxon>asterids</taxon>
        <taxon>campanulids</taxon>
        <taxon>Asterales</taxon>
        <taxon>Asteraceae</taxon>
        <taxon>Asteroideae</taxon>
        <taxon>Anthemideae</taxon>
        <taxon>Anthemidinae</taxon>
        <taxon>Tanacetum</taxon>
    </lineage>
</organism>